<dbReference type="AlphaFoldDB" id="A0AAC9YUG3"/>
<feature type="domain" description="ABC transmembrane type-1" evidence="8">
    <location>
        <begin position="65"/>
        <end position="280"/>
    </location>
</feature>
<dbReference type="Proteomes" id="UP000217194">
    <property type="component" value="Chromosome"/>
</dbReference>
<feature type="transmembrane region" description="Helical" evidence="7">
    <location>
        <begin position="107"/>
        <end position="134"/>
    </location>
</feature>
<evidence type="ECO:0000256" key="6">
    <source>
        <dbReference type="ARBA" id="ARBA00023136"/>
    </source>
</evidence>
<evidence type="ECO:0000313" key="9">
    <source>
        <dbReference type="EMBL" id="ASY22027.1"/>
    </source>
</evidence>
<dbReference type="EMBL" id="CP016778">
    <property type="protein sequence ID" value="ASY22027.1"/>
    <property type="molecule type" value="Genomic_DNA"/>
</dbReference>
<feature type="transmembrane region" description="Helical" evidence="7">
    <location>
        <begin position="154"/>
        <end position="179"/>
    </location>
</feature>
<dbReference type="PANTHER" id="PTHR30193">
    <property type="entry name" value="ABC TRANSPORTER PERMEASE PROTEIN"/>
    <property type="match status" value="1"/>
</dbReference>
<feature type="transmembrane region" description="Helical" evidence="7">
    <location>
        <begin position="266"/>
        <end position="283"/>
    </location>
</feature>
<keyword evidence="4 7" id="KW-0812">Transmembrane</keyword>
<keyword evidence="2 7" id="KW-0813">Transport</keyword>
<dbReference type="GO" id="GO:0005886">
    <property type="term" value="C:plasma membrane"/>
    <property type="evidence" value="ECO:0007669"/>
    <property type="project" value="UniProtKB-SubCell"/>
</dbReference>
<keyword evidence="5 7" id="KW-1133">Transmembrane helix</keyword>
<dbReference type="CDD" id="cd06261">
    <property type="entry name" value="TM_PBP2"/>
    <property type="match status" value="1"/>
</dbReference>
<gene>
    <name evidence="9" type="ORF">A1sIIB76_00075</name>
</gene>
<evidence type="ECO:0000256" key="7">
    <source>
        <dbReference type="RuleBase" id="RU363032"/>
    </source>
</evidence>
<dbReference type="InterPro" id="IPR051393">
    <property type="entry name" value="ABC_transporter_permease"/>
</dbReference>
<evidence type="ECO:0000256" key="5">
    <source>
        <dbReference type="ARBA" id="ARBA00022989"/>
    </source>
</evidence>
<dbReference type="Gene3D" id="1.10.3720.10">
    <property type="entry name" value="MetI-like"/>
    <property type="match status" value="1"/>
</dbReference>
<dbReference type="Pfam" id="PF00528">
    <property type="entry name" value="BPD_transp_1"/>
    <property type="match status" value="1"/>
</dbReference>
<organism evidence="9 10">
    <name type="scientific">Candidatus Planktophila versatilis</name>
    <dbReference type="NCBI Taxonomy" id="1884905"/>
    <lineage>
        <taxon>Bacteria</taxon>
        <taxon>Bacillati</taxon>
        <taxon>Actinomycetota</taxon>
        <taxon>Actinomycetes</taxon>
        <taxon>Candidatus Nanopelagicales</taxon>
        <taxon>Candidatus Nanopelagicaceae</taxon>
        <taxon>Candidatus Planktophila</taxon>
    </lineage>
</organism>
<keyword evidence="3" id="KW-1003">Cell membrane</keyword>
<feature type="transmembrane region" description="Helical" evidence="7">
    <location>
        <begin position="199"/>
        <end position="220"/>
    </location>
</feature>
<evidence type="ECO:0000256" key="4">
    <source>
        <dbReference type="ARBA" id="ARBA00022692"/>
    </source>
</evidence>
<comment type="similarity">
    <text evidence="7">Belongs to the binding-protein-dependent transport system permease family.</text>
</comment>
<feature type="transmembrane region" description="Helical" evidence="7">
    <location>
        <begin position="71"/>
        <end position="95"/>
    </location>
</feature>
<dbReference type="PROSITE" id="PS50928">
    <property type="entry name" value="ABC_TM1"/>
    <property type="match status" value="1"/>
</dbReference>
<name>A0AAC9YUG3_9ACTN</name>
<dbReference type="InterPro" id="IPR000515">
    <property type="entry name" value="MetI-like"/>
</dbReference>
<dbReference type="GO" id="GO:0055085">
    <property type="term" value="P:transmembrane transport"/>
    <property type="evidence" value="ECO:0007669"/>
    <property type="project" value="InterPro"/>
</dbReference>
<evidence type="ECO:0000256" key="1">
    <source>
        <dbReference type="ARBA" id="ARBA00004651"/>
    </source>
</evidence>
<feature type="transmembrane region" description="Helical" evidence="7">
    <location>
        <begin position="12"/>
        <end position="32"/>
    </location>
</feature>
<sequence>MRVTRARSIKKFLKFAGLPLAIFIIVLVVPFVNGFYYSFTDWDGFKTTKLVGFTNYTESFADPRFWSTLKFTALFVVVSLVLVNAVAFGLALIVTSKLRSKNLLRTFFFVPNLIGGVILGVIWQFIFNSALVAIAEKYDWEPFKESWLQDTNKAFWALIIVTIWQSSGYMMIVYITGLISIEKDLIEASEIDGASPLRALFSIKIPLMAQAFTIALFLTLRSGFMAYDVNVALTGGGPFRTTELISLHIFEDAFAEGDFGTGQAKAVIMFLVVALAALVQVTISKRYEVQR</sequence>
<accession>A0AAC9YUG3</accession>
<evidence type="ECO:0000259" key="8">
    <source>
        <dbReference type="PROSITE" id="PS50928"/>
    </source>
</evidence>
<dbReference type="SUPFAM" id="SSF161098">
    <property type="entry name" value="MetI-like"/>
    <property type="match status" value="1"/>
</dbReference>
<evidence type="ECO:0000313" key="10">
    <source>
        <dbReference type="Proteomes" id="UP000217194"/>
    </source>
</evidence>
<keyword evidence="6 7" id="KW-0472">Membrane</keyword>
<proteinExistence type="inferred from homology"/>
<protein>
    <submittedName>
        <fullName evidence="9">Raffinose/stachyose/melibiose transport system permease protein</fullName>
    </submittedName>
</protein>
<evidence type="ECO:0000256" key="2">
    <source>
        <dbReference type="ARBA" id="ARBA00022448"/>
    </source>
</evidence>
<dbReference type="InterPro" id="IPR035906">
    <property type="entry name" value="MetI-like_sf"/>
</dbReference>
<reference evidence="9 10" key="1">
    <citation type="submission" date="2016-07" db="EMBL/GenBank/DDBJ databases">
        <title>High microdiversification within the ubiquitous acI lineage of Actinobacteria.</title>
        <authorList>
            <person name="Neuenschwander S.M."/>
            <person name="Salcher M."/>
            <person name="Ghai R."/>
            <person name="Pernthaler J."/>
        </authorList>
    </citation>
    <scope>NUCLEOTIDE SEQUENCE [LARGE SCALE GENOMIC DNA]</scope>
    <source>
        <strain evidence="9">MMS-IIB-76</strain>
    </source>
</reference>
<evidence type="ECO:0000256" key="3">
    <source>
        <dbReference type="ARBA" id="ARBA00022475"/>
    </source>
</evidence>
<dbReference type="PANTHER" id="PTHR30193:SF41">
    <property type="entry name" value="DIACETYLCHITOBIOSE UPTAKE SYSTEM PERMEASE PROTEIN NGCF"/>
    <property type="match status" value="1"/>
</dbReference>
<comment type="subcellular location">
    <subcellularLocation>
        <location evidence="1 7">Cell membrane</location>
        <topology evidence="1 7">Multi-pass membrane protein</topology>
    </subcellularLocation>
</comment>